<feature type="domain" description="Plasmid pRiA4b Orf3-like" evidence="1">
    <location>
        <begin position="347"/>
        <end position="485"/>
    </location>
</feature>
<evidence type="ECO:0000259" key="1">
    <source>
        <dbReference type="Pfam" id="PF07929"/>
    </source>
</evidence>
<organism evidence="2 3">
    <name type="scientific">Limosilactobacillus pontis</name>
    <dbReference type="NCBI Taxonomy" id="35787"/>
    <lineage>
        <taxon>Bacteria</taxon>
        <taxon>Bacillati</taxon>
        <taxon>Bacillota</taxon>
        <taxon>Bacilli</taxon>
        <taxon>Lactobacillales</taxon>
        <taxon>Lactobacillaceae</taxon>
        <taxon>Limosilactobacillus</taxon>
    </lineage>
</organism>
<dbReference type="InterPro" id="IPR024047">
    <property type="entry name" value="MM3350-like_sf"/>
</dbReference>
<dbReference type="RefSeq" id="WP_289586398.1">
    <property type="nucleotide sequence ID" value="NZ_JAUDDW010000031.1"/>
</dbReference>
<keyword evidence="3" id="KW-1185">Reference proteome</keyword>
<dbReference type="EMBL" id="JAUDDW010000031">
    <property type="protein sequence ID" value="MDM8266994.1"/>
    <property type="molecule type" value="Genomic_DNA"/>
</dbReference>
<name>A0ABT7UZB3_9LACO</name>
<dbReference type="Gene3D" id="3.10.290.30">
    <property type="entry name" value="MM3350-like"/>
    <property type="match status" value="1"/>
</dbReference>
<dbReference type="Pfam" id="PF07929">
    <property type="entry name" value="PRiA4_ORF3"/>
    <property type="match status" value="1"/>
</dbReference>
<proteinExistence type="predicted"/>
<sequence length="516" mass="58986">MIITVEKAVAQNLHVNPRIINNLSLTSPEAWSVRTSGDFMIVMNNLLALPVIIRHPQRFNDSRSFITAFKQEFLRLMEQAPIPHAKIRMVRNAQFQDVRFTSQQADMAPMHLQTYQNALTGPNSTIDWDTHPSNVELALQLASQTGPYDPDDDNGVPVLGLLENYVMKNFSLPAHPHLNEHNRSYGYRSSSLNDVMNAVAVDERLLNDYRQYLQNRGKSDQVIDRDLDVADDYFSFCDGYEKTIIDDLTLVYNYLIHYEEATATRLTATQLRDKCVALRELGCFMRYQRLFSAADFDQFVQAISQGANDLVTTDRDYYFQRLLRNVQNQVQDQRDAFTVARRHSRQRYRLTVTLEDYQPAMWRQFDLGGDTRLDSLCYQILASFRANGSHLFALQDQKHNYQLPIFDSGLGAQESLLAHWLGEYQPGDELLLTYDFGDSWRFKIKIDAVTAEPRLRTAGPAKLLAGSGRGIIDDIGGTTGLAEVAKDDPTVDRPLSISGEQAAWLKRTDQLKKHYR</sequence>
<accession>A0ABT7UZB3</accession>
<evidence type="ECO:0000313" key="3">
    <source>
        <dbReference type="Proteomes" id="UP001529343"/>
    </source>
</evidence>
<reference evidence="3" key="1">
    <citation type="submission" date="2023-06" db="EMBL/GenBank/DDBJ databases">
        <title>Identification and characterization of horizontal gene transfer across gut microbiota members of farm animals based on homology search.</title>
        <authorList>
            <person name="Zeman M."/>
            <person name="Kubasova T."/>
            <person name="Jahodarova E."/>
            <person name="Nykrynova M."/>
            <person name="Rychlik I."/>
        </authorList>
    </citation>
    <scope>NUCLEOTIDE SEQUENCE [LARGE SCALE GENOMIC DNA]</scope>
    <source>
        <strain evidence="3">161_Gplus</strain>
    </source>
</reference>
<protein>
    <submittedName>
        <fullName evidence="2">Plasmid pRiA4b ORF-3 family protein</fullName>
    </submittedName>
</protein>
<dbReference type="Proteomes" id="UP001529343">
    <property type="component" value="Unassembled WGS sequence"/>
</dbReference>
<comment type="caution">
    <text evidence="2">The sequence shown here is derived from an EMBL/GenBank/DDBJ whole genome shotgun (WGS) entry which is preliminary data.</text>
</comment>
<dbReference type="InterPro" id="IPR012912">
    <property type="entry name" value="Plasmid_pRiA4b_Orf3-like"/>
</dbReference>
<dbReference type="SUPFAM" id="SSF159941">
    <property type="entry name" value="MM3350-like"/>
    <property type="match status" value="1"/>
</dbReference>
<evidence type="ECO:0000313" key="2">
    <source>
        <dbReference type="EMBL" id="MDM8266994.1"/>
    </source>
</evidence>
<gene>
    <name evidence="2" type="ORF">QUW44_07510</name>
</gene>